<proteinExistence type="predicted"/>
<feature type="compositionally biased region" description="Pro residues" evidence="2">
    <location>
        <begin position="15"/>
        <end position="24"/>
    </location>
</feature>
<feature type="region of interest" description="Disordered" evidence="2">
    <location>
        <begin position="673"/>
        <end position="693"/>
    </location>
</feature>
<reference evidence="3" key="1">
    <citation type="submission" date="2015-01" db="EMBL/GenBank/DDBJ databases">
        <title>Transcriptome Assembly of Fopius arisanus.</title>
        <authorList>
            <person name="Geib S."/>
        </authorList>
    </citation>
    <scope>NUCLEOTIDE SEQUENCE</scope>
</reference>
<feature type="coiled-coil region" evidence="1">
    <location>
        <begin position="197"/>
        <end position="268"/>
    </location>
</feature>
<accession>A0A0C9RCU9</accession>
<feature type="compositionally biased region" description="Basic and acidic residues" evidence="2">
    <location>
        <begin position="1041"/>
        <end position="1050"/>
    </location>
</feature>
<protein>
    <submittedName>
        <fullName evidence="3">Uncharacterized protein</fullName>
    </submittedName>
</protein>
<feature type="compositionally biased region" description="Acidic residues" evidence="2">
    <location>
        <begin position="931"/>
        <end position="941"/>
    </location>
</feature>
<feature type="region of interest" description="Disordered" evidence="2">
    <location>
        <begin position="719"/>
        <end position="739"/>
    </location>
</feature>
<feature type="compositionally biased region" description="Polar residues" evidence="2">
    <location>
        <begin position="1096"/>
        <end position="1106"/>
    </location>
</feature>
<feature type="compositionally biased region" description="Basic and acidic residues" evidence="2">
    <location>
        <begin position="673"/>
        <end position="688"/>
    </location>
</feature>
<feature type="coiled-coil region" evidence="1">
    <location>
        <begin position="819"/>
        <end position="853"/>
    </location>
</feature>
<name>A0A0C9RCU9_9HYME</name>
<feature type="compositionally biased region" description="Low complexity" evidence="2">
    <location>
        <begin position="998"/>
        <end position="1008"/>
    </location>
</feature>
<feature type="coiled-coil region" evidence="1">
    <location>
        <begin position="350"/>
        <end position="384"/>
    </location>
</feature>
<gene>
    <name evidence="3" type="ORF">g.38559</name>
</gene>
<feature type="compositionally biased region" description="Low complexity" evidence="2">
    <location>
        <begin position="1136"/>
        <end position="1147"/>
    </location>
</feature>
<feature type="coiled-coil region" evidence="1">
    <location>
        <begin position="756"/>
        <end position="783"/>
    </location>
</feature>
<feature type="compositionally biased region" description="Polar residues" evidence="2">
    <location>
        <begin position="981"/>
        <end position="996"/>
    </location>
</feature>
<evidence type="ECO:0000256" key="1">
    <source>
        <dbReference type="SAM" id="Coils"/>
    </source>
</evidence>
<evidence type="ECO:0000256" key="2">
    <source>
        <dbReference type="SAM" id="MobiDB-lite"/>
    </source>
</evidence>
<feature type="compositionally biased region" description="Acidic residues" evidence="2">
    <location>
        <begin position="896"/>
        <end position="907"/>
    </location>
</feature>
<keyword evidence="1" id="KW-0175">Coiled coil</keyword>
<feature type="coiled-coil region" evidence="1">
    <location>
        <begin position="561"/>
        <end position="609"/>
    </location>
</feature>
<feature type="region of interest" description="Disordered" evidence="2">
    <location>
        <begin position="396"/>
        <end position="425"/>
    </location>
</feature>
<feature type="compositionally biased region" description="Basic and acidic residues" evidence="2">
    <location>
        <begin position="1107"/>
        <end position="1133"/>
    </location>
</feature>
<dbReference type="AlphaFoldDB" id="A0A0C9RCU9"/>
<organism evidence="3">
    <name type="scientific">Fopius arisanus</name>
    <dbReference type="NCBI Taxonomy" id="64838"/>
    <lineage>
        <taxon>Eukaryota</taxon>
        <taxon>Metazoa</taxon>
        <taxon>Ecdysozoa</taxon>
        <taxon>Arthropoda</taxon>
        <taxon>Hexapoda</taxon>
        <taxon>Insecta</taxon>
        <taxon>Pterygota</taxon>
        <taxon>Neoptera</taxon>
        <taxon>Endopterygota</taxon>
        <taxon>Hymenoptera</taxon>
        <taxon>Apocrita</taxon>
        <taxon>Ichneumonoidea</taxon>
        <taxon>Braconidae</taxon>
        <taxon>Opiinae</taxon>
        <taxon>Fopius</taxon>
    </lineage>
</organism>
<feature type="compositionally biased region" description="Low complexity" evidence="2">
    <location>
        <begin position="953"/>
        <end position="967"/>
    </location>
</feature>
<dbReference type="EMBL" id="GBYB01004726">
    <property type="protein sequence ID" value="JAG74493.1"/>
    <property type="molecule type" value="Transcribed_RNA"/>
</dbReference>
<feature type="compositionally biased region" description="Low complexity" evidence="2">
    <location>
        <begin position="29"/>
        <end position="53"/>
    </location>
</feature>
<evidence type="ECO:0000313" key="3">
    <source>
        <dbReference type="EMBL" id="JAG74493.1"/>
    </source>
</evidence>
<feature type="region of interest" description="Disordered" evidence="2">
    <location>
        <begin position="880"/>
        <end position="1050"/>
    </location>
</feature>
<feature type="compositionally biased region" description="Basic and acidic residues" evidence="2">
    <location>
        <begin position="55"/>
        <end position="67"/>
    </location>
</feature>
<feature type="region of interest" description="Disordered" evidence="2">
    <location>
        <begin position="1"/>
        <end position="73"/>
    </location>
</feature>
<sequence length="1238" mass="140727">MGMGHSLHHQRDYEPPPLPSPFGPGGPFQGFPRTSRASQMSSQSSVGSNPQNQESRPRDSHRHDEWWHQPTPINLRQPQEALLTYATQMTGWQSEYASGVPVHQEAMELTRTVSTLAAANQQLAAAHSALLGQLEGLYLELSKEREGNLKKWEDDLRRRVQVIEGVVGRCQCAVEDDWRSVKKKRADGDEEYVRREYQRAVERIRVLEAELRGGREEDRAGGLVREVRRLREEQIETKEVNKRLRRELERVRRDYEISKEKLKSMENSRGDCPDRRVEDAGTLLKENSIQTDEVERQGELEESLKEIKRLNDIIATFKSVKNSDAETSTEEESVERPTLEDFKKDLCLKREARQRAIAAVSSEMDRLRKELDAEKEAHSETSKVLDLLKRQSERIPRKSETLSIGTTTTPPEEEKSPWSEPNSIQKDAQRLTDVLKVSDELRSCIRLQIEKIDDLRYHLECEPETNAHRIETLKEIASSNRDSFETREHQMNRLKNILSQIVARLGDDKFRIDVNEDLRTEHDRQVEDVRRLKGLYDERMRVLVDLKDSASKDLVSTRHKFKSLMKEKEAMDEELKKAEEKMDAQDTEVSNLESQLGLTKADCRDLQNQMSLINSLFSQMLLSASSADMDLDRLTQLLQENHDLISDMAREEGTEAAALPKLLLDLVEQVEGREKSKTIEGGPDKKEEDAQEESIANNLPKVWKVLTELLSCHAAGSSASTSSTLLSNDPNSCYKSVDTPTGPRLVISVSKTYIRLKELILEKKHLEKEMGRMKQLNSHLESKLGEQEKRLSTVSDELSKTWNVVGRMQAQHQQLHTHEKILRYELQQKRKMLQELKQELEYCREKWESARQKNTNTEIEWKNLRREFAARKALAHDSFNNRNCGFSAESGFSDDRCDDSDDEEGEAEERVRAGPRRRTRKENPRAPTPDTESEQPTDTEVSDPKTESPDQRTPTPETSDSSSTESSKGPQNLLDRALANVIQNLIHDNQSPNEGTTPLRPSSSQRSPPEAESKMSGNEETKNEPAETTQDHSYTSNHQHSVPEDTDKTVEVSPNLVSVFSIGPFPTAGKTVQFSDPLVVGPSGDIQESLFGPPTASESLEDTSTLRSKETMQESGLKSDKEDDKEFRERMEELSAEGSAASSSRANRTSEEVLAARDARLRRLEEQAEWLMKKMNATSRRGSALSTRLEELHEVYGDIPAPPPMPDVLPSVRISTDHNEAVIDNLDSNSMSLPSESP</sequence>
<feature type="compositionally biased region" description="Basic and acidic residues" evidence="2">
    <location>
        <begin position="1009"/>
        <end position="1025"/>
    </location>
</feature>
<feature type="region of interest" description="Disordered" evidence="2">
    <location>
        <begin position="1078"/>
        <end position="1152"/>
    </location>
</feature>
<feature type="compositionally biased region" description="Polar residues" evidence="2">
    <location>
        <begin position="1026"/>
        <end position="1040"/>
    </location>
</feature>